<dbReference type="Proteomes" id="UP000317778">
    <property type="component" value="Unassembled WGS sequence"/>
</dbReference>
<organism evidence="1 2">
    <name type="scientific">candidate division TA06 bacterium B3_TA06</name>
    <dbReference type="NCBI Taxonomy" id="2012487"/>
    <lineage>
        <taxon>Bacteria</taxon>
        <taxon>Bacteria division TA06</taxon>
    </lineage>
</organism>
<evidence type="ECO:0000313" key="1">
    <source>
        <dbReference type="EMBL" id="TKJ39915.1"/>
    </source>
</evidence>
<dbReference type="EMBL" id="NJBO01000021">
    <property type="protein sequence ID" value="TKJ39915.1"/>
    <property type="molecule type" value="Genomic_DNA"/>
</dbReference>
<gene>
    <name evidence="1" type="ORF">CEE36_10050</name>
</gene>
<protein>
    <submittedName>
        <fullName evidence="1">Uncharacterized protein</fullName>
    </submittedName>
</protein>
<accession>A0A532UYA3</accession>
<comment type="caution">
    <text evidence="1">The sequence shown here is derived from an EMBL/GenBank/DDBJ whole genome shotgun (WGS) entry which is preliminary data.</text>
</comment>
<proteinExistence type="predicted"/>
<sequence length="359" mass="39535">MKRSILATLIFTGVWAAMWDTPEADLSLARLHITTPAGSIQNRVKLSVNLSGLTSLTYLYLEDTASERTSSLPIIKEYPQAQVSLRFGKFEVGLSGEQTLDAGGEIWEQESPDVLRSLDLYRLSAEAAWWPSQRVGLVAGYNHHLGWLTREEKDSTASQVIEAFGHTPGFSAGLLLALTERLQLDVVLHSPTTPLQLKGTISNQKHIQASIPLPLKVLTDVRIAATDRFEWFFTLSYAFTSSMDSLYLDSGADYVGPLSTIPLYEYNTLALQIGAGYRIIPPLSLRLWGKYSSCPVDSLDLSWPNPSGISVAAEGIWEQGAWRFAAGIGTRRFHPILSETGARLEGNSYHLRIGLGLVI</sequence>
<dbReference type="AlphaFoldDB" id="A0A532UYA3"/>
<evidence type="ECO:0000313" key="2">
    <source>
        <dbReference type="Proteomes" id="UP000317778"/>
    </source>
</evidence>
<dbReference type="SUPFAM" id="SSF56935">
    <property type="entry name" value="Porins"/>
    <property type="match status" value="1"/>
</dbReference>
<name>A0A532UYA3_UNCT6</name>
<reference evidence="1 2" key="1">
    <citation type="submission" date="2017-06" db="EMBL/GenBank/DDBJ databases">
        <title>Novel microbial phyla capable of carbon fixation and sulfur reduction in deep-sea sediments.</title>
        <authorList>
            <person name="Huang J."/>
            <person name="Baker B."/>
            <person name="Wang Y."/>
        </authorList>
    </citation>
    <scope>NUCLEOTIDE SEQUENCE [LARGE SCALE GENOMIC DNA]</scope>
    <source>
        <strain evidence="1">B3_TA06</strain>
    </source>
</reference>
<dbReference type="Gene3D" id="2.40.160.60">
    <property type="entry name" value="Outer membrane protein transport protein (OMPP1/FadL/TodX)"/>
    <property type="match status" value="1"/>
</dbReference>